<dbReference type="Proteomes" id="UP000786185">
    <property type="component" value="Unassembled WGS sequence"/>
</dbReference>
<dbReference type="GO" id="GO:0016874">
    <property type="term" value="F:ligase activity"/>
    <property type="evidence" value="ECO:0007669"/>
    <property type="project" value="UniProtKB-KW"/>
</dbReference>
<reference evidence="1" key="1">
    <citation type="journal article" date="2021" name="PeerJ">
        <title>Analysis of 44 Vibrio anguillarum genomes reveals high genetic diversity.</title>
        <authorList>
            <person name="Hansen M.J."/>
            <person name="Dalsgaard I."/>
        </authorList>
    </citation>
    <scope>NUCLEOTIDE SEQUENCE</scope>
    <source>
        <strain evidence="1">850617-1/1</strain>
    </source>
</reference>
<keyword evidence="1" id="KW-0436">Ligase</keyword>
<sequence length="32" mass="3482">MRIIRHYITGSFLQNDSASCPRSAANEVASAD</sequence>
<organism evidence="1 2">
    <name type="scientific">Vibrio anguillarum</name>
    <name type="common">Listonella anguillarum</name>
    <dbReference type="NCBI Taxonomy" id="55601"/>
    <lineage>
        <taxon>Bacteria</taxon>
        <taxon>Pseudomonadati</taxon>
        <taxon>Pseudomonadota</taxon>
        <taxon>Gammaproteobacteria</taxon>
        <taxon>Vibrionales</taxon>
        <taxon>Vibrionaceae</taxon>
        <taxon>Vibrio</taxon>
    </lineage>
</organism>
<proteinExistence type="predicted"/>
<dbReference type="EMBL" id="SCLC01000943">
    <property type="protein sequence ID" value="MBF4437422.1"/>
    <property type="molecule type" value="Genomic_DNA"/>
</dbReference>
<evidence type="ECO:0000313" key="2">
    <source>
        <dbReference type="Proteomes" id="UP000786185"/>
    </source>
</evidence>
<feature type="non-terminal residue" evidence="1">
    <location>
        <position position="32"/>
    </location>
</feature>
<comment type="caution">
    <text evidence="1">The sequence shown here is derived from an EMBL/GenBank/DDBJ whole genome shotgun (WGS) entry which is preliminary data.</text>
</comment>
<accession>A0AAW4BGY8</accession>
<protein>
    <submittedName>
        <fullName evidence="1">Lipoate--protein ligase</fullName>
    </submittedName>
</protein>
<gene>
    <name evidence="1" type="ORF">ERJ77_23650</name>
</gene>
<name>A0AAW4BGY8_VIBAN</name>
<evidence type="ECO:0000313" key="1">
    <source>
        <dbReference type="EMBL" id="MBF4437422.1"/>
    </source>
</evidence>
<dbReference type="AlphaFoldDB" id="A0AAW4BGY8"/>